<dbReference type="Proteomes" id="UP000291084">
    <property type="component" value="Chromosome 4"/>
</dbReference>
<name>A0A0S3RQV2_PHAAN</name>
<sequence length="76" mass="9158">MLPPFFTDLLRQHALQNNCMPLFLERICSIQETYTRLLLSGVQIWMQSSFLVRKFMLHIYIYIHTHTHTQAFGRLF</sequence>
<accession>A0A0S3RQV2</accession>
<reference evidence="1 2" key="1">
    <citation type="journal article" date="2015" name="Sci. Rep.">
        <title>The power of single molecule real-time sequencing technology in the de novo assembly of a eukaryotic genome.</title>
        <authorList>
            <person name="Sakai H."/>
            <person name="Naito K."/>
            <person name="Ogiso-Tanaka E."/>
            <person name="Takahashi Y."/>
            <person name="Iseki K."/>
            <person name="Muto C."/>
            <person name="Satou K."/>
            <person name="Teruya K."/>
            <person name="Shiroma A."/>
            <person name="Shimoji M."/>
            <person name="Hirano T."/>
            <person name="Itoh T."/>
            <person name="Kaga A."/>
            <person name="Tomooka N."/>
        </authorList>
    </citation>
    <scope>NUCLEOTIDE SEQUENCE [LARGE SCALE GENOMIC DNA]</scope>
    <source>
        <strain evidence="2">cv. Shumari</strain>
    </source>
</reference>
<dbReference type="EMBL" id="AP015037">
    <property type="protein sequence ID" value="BAT82942.1"/>
    <property type="molecule type" value="Genomic_DNA"/>
</dbReference>
<keyword evidence="2" id="KW-1185">Reference proteome</keyword>
<evidence type="ECO:0000313" key="2">
    <source>
        <dbReference type="Proteomes" id="UP000291084"/>
    </source>
</evidence>
<protein>
    <submittedName>
        <fullName evidence="1">Uncharacterized protein</fullName>
    </submittedName>
</protein>
<dbReference type="AlphaFoldDB" id="A0A0S3RQV2"/>
<gene>
    <name evidence="1" type="primary">Vigan.04G002800</name>
    <name evidence="1" type="ORF">VIGAN_04002800</name>
</gene>
<organism evidence="1 2">
    <name type="scientific">Vigna angularis var. angularis</name>
    <dbReference type="NCBI Taxonomy" id="157739"/>
    <lineage>
        <taxon>Eukaryota</taxon>
        <taxon>Viridiplantae</taxon>
        <taxon>Streptophyta</taxon>
        <taxon>Embryophyta</taxon>
        <taxon>Tracheophyta</taxon>
        <taxon>Spermatophyta</taxon>
        <taxon>Magnoliopsida</taxon>
        <taxon>eudicotyledons</taxon>
        <taxon>Gunneridae</taxon>
        <taxon>Pentapetalae</taxon>
        <taxon>rosids</taxon>
        <taxon>fabids</taxon>
        <taxon>Fabales</taxon>
        <taxon>Fabaceae</taxon>
        <taxon>Papilionoideae</taxon>
        <taxon>50 kb inversion clade</taxon>
        <taxon>NPAAA clade</taxon>
        <taxon>indigoferoid/millettioid clade</taxon>
        <taxon>Phaseoleae</taxon>
        <taxon>Vigna</taxon>
    </lineage>
</organism>
<proteinExistence type="predicted"/>
<evidence type="ECO:0000313" key="1">
    <source>
        <dbReference type="EMBL" id="BAT82942.1"/>
    </source>
</evidence>